<proteinExistence type="inferred from homology"/>
<dbReference type="PANTHER" id="PTHR21256">
    <property type="entry name" value="HISTIDINOL DEHYDROGENASE HDH"/>
    <property type="match status" value="1"/>
</dbReference>
<dbReference type="GO" id="GO:0004399">
    <property type="term" value="F:histidinol dehydrogenase activity"/>
    <property type="evidence" value="ECO:0007669"/>
    <property type="project" value="InterPro"/>
</dbReference>
<evidence type="ECO:0000256" key="7">
    <source>
        <dbReference type="PIRSR" id="PIRSR000099-2"/>
    </source>
</evidence>
<dbReference type="FunFam" id="3.40.50.1980:FF:000026">
    <property type="entry name" value="Histidinol dehydrogenase"/>
    <property type="match status" value="1"/>
</dbReference>
<dbReference type="STRING" id="586411.SAMN05216187_103138"/>
<feature type="binding site" evidence="9">
    <location>
        <position position="341"/>
    </location>
    <ligand>
        <name>Zn(2+)</name>
        <dbReference type="ChEBI" id="CHEBI:29105"/>
    </ligand>
</feature>
<dbReference type="SUPFAM" id="SSF53720">
    <property type="entry name" value="ALDH-like"/>
    <property type="match status" value="1"/>
</dbReference>
<keyword evidence="4 5" id="KW-0560">Oxidoreductase</keyword>
<keyword evidence="7" id="KW-0520">NAD</keyword>
<reference evidence="12" key="1">
    <citation type="submission" date="2016-10" db="EMBL/GenBank/DDBJ databases">
        <authorList>
            <person name="Varghese N."/>
            <person name="Submissions S."/>
        </authorList>
    </citation>
    <scope>NUCLEOTIDE SEQUENCE [LARGE SCALE GENOMIC DNA]</scope>
    <source>
        <strain evidence="12">CGMCC 1.8911</strain>
    </source>
</reference>
<keyword evidence="3 9" id="KW-0862">Zinc</keyword>
<feature type="binding site" evidence="8">
    <location>
        <position position="308"/>
    </location>
    <ligand>
        <name>substrate</name>
    </ligand>
</feature>
<dbReference type="EMBL" id="FNFI01000003">
    <property type="protein sequence ID" value="SDJ88821.1"/>
    <property type="molecule type" value="Genomic_DNA"/>
</dbReference>
<dbReference type="PIRSF" id="PIRSF000099">
    <property type="entry name" value="Histidinol_dh"/>
    <property type="match status" value="1"/>
</dbReference>
<protein>
    <submittedName>
        <fullName evidence="11">Histidinol dehydrogenase</fullName>
    </submittedName>
</protein>
<dbReference type="CDD" id="cd06572">
    <property type="entry name" value="Histidinol_dh"/>
    <property type="match status" value="1"/>
</dbReference>
<feature type="binding site" evidence="8">
    <location>
        <position position="240"/>
    </location>
    <ligand>
        <name>substrate</name>
    </ligand>
</feature>
<feature type="binding site" evidence="8">
    <location>
        <position position="243"/>
    </location>
    <ligand>
        <name>substrate</name>
    </ligand>
</feature>
<evidence type="ECO:0000256" key="8">
    <source>
        <dbReference type="PIRSR" id="PIRSR000099-3"/>
    </source>
</evidence>
<comment type="cofactor">
    <cofactor evidence="9">
        <name>Zn(2+)</name>
        <dbReference type="ChEBI" id="CHEBI:29105"/>
    </cofactor>
    <text evidence="9">Binds 1 zinc ion per subunit.</text>
</comment>
<evidence type="ECO:0000313" key="11">
    <source>
        <dbReference type="EMBL" id="SDJ88821.1"/>
    </source>
</evidence>
<dbReference type="PANTHER" id="PTHR21256:SF2">
    <property type="entry name" value="HISTIDINE BIOSYNTHESIS TRIFUNCTIONAL PROTEIN"/>
    <property type="match status" value="1"/>
</dbReference>
<feature type="active site" description="Proton acceptor" evidence="6">
    <location>
        <position position="308"/>
    </location>
</feature>
<feature type="binding site" evidence="7">
    <location>
        <position position="195"/>
    </location>
    <ligand>
        <name>NAD(+)</name>
        <dbReference type="ChEBI" id="CHEBI:57540"/>
    </ligand>
</feature>
<dbReference type="AlphaFoldDB" id="A0A1G8XED8"/>
<dbReference type="FunFam" id="3.40.50.1980:FF:000001">
    <property type="entry name" value="Histidinol dehydrogenase"/>
    <property type="match status" value="1"/>
</dbReference>
<feature type="binding site" evidence="7">
    <location>
        <position position="172"/>
    </location>
    <ligand>
        <name>NAD(+)</name>
        <dbReference type="ChEBI" id="CHEBI:57540"/>
    </ligand>
</feature>
<dbReference type="NCBIfam" id="TIGR00069">
    <property type="entry name" value="hisD"/>
    <property type="match status" value="1"/>
</dbReference>
<keyword evidence="2 9" id="KW-0479">Metal-binding</keyword>
<comment type="similarity">
    <text evidence="1 5 10">Belongs to the histidinol dehydrogenase family.</text>
</comment>
<evidence type="ECO:0000256" key="6">
    <source>
        <dbReference type="PIRSR" id="PIRSR000099-1"/>
    </source>
</evidence>
<feature type="binding site" evidence="8">
    <location>
        <position position="218"/>
    </location>
    <ligand>
        <name>substrate</name>
    </ligand>
</feature>
<dbReference type="GO" id="GO:0000105">
    <property type="term" value="P:L-histidine biosynthetic process"/>
    <property type="evidence" value="ECO:0007669"/>
    <property type="project" value="InterPro"/>
</dbReference>
<accession>A0A1G8XED8</accession>
<dbReference type="GO" id="GO:0046872">
    <property type="term" value="F:metal ion binding"/>
    <property type="evidence" value="ECO:0007669"/>
    <property type="project" value="UniProtKB-KW"/>
</dbReference>
<dbReference type="GO" id="GO:0051287">
    <property type="term" value="F:NAD binding"/>
    <property type="evidence" value="ECO:0007669"/>
    <property type="project" value="InterPro"/>
</dbReference>
<evidence type="ECO:0000256" key="3">
    <source>
        <dbReference type="ARBA" id="ARBA00022833"/>
    </source>
</evidence>
<feature type="binding site" evidence="9">
    <location>
        <position position="243"/>
    </location>
    <ligand>
        <name>Zn(2+)</name>
        <dbReference type="ChEBI" id="CHEBI:29105"/>
    </ligand>
</feature>
<feature type="active site" description="Proton acceptor" evidence="6">
    <location>
        <position position="307"/>
    </location>
</feature>
<evidence type="ECO:0000256" key="5">
    <source>
        <dbReference type="PIRNR" id="PIRNR000099"/>
    </source>
</evidence>
<dbReference type="GO" id="GO:0005829">
    <property type="term" value="C:cytosol"/>
    <property type="evidence" value="ECO:0007669"/>
    <property type="project" value="TreeGrafter"/>
</dbReference>
<dbReference type="Gene3D" id="1.20.5.1300">
    <property type="match status" value="1"/>
</dbReference>
<feature type="binding site" evidence="7">
    <location>
        <position position="113"/>
    </location>
    <ligand>
        <name>NAD(+)</name>
        <dbReference type="ChEBI" id="CHEBI:57540"/>
    </ligand>
</feature>
<evidence type="ECO:0000256" key="2">
    <source>
        <dbReference type="ARBA" id="ARBA00022723"/>
    </source>
</evidence>
<evidence type="ECO:0000256" key="10">
    <source>
        <dbReference type="RuleBase" id="RU004175"/>
    </source>
</evidence>
<evidence type="ECO:0000256" key="1">
    <source>
        <dbReference type="ARBA" id="ARBA00010178"/>
    </source>
</evidence>
<dbReference type="PRINTS" id="PR00083">
    <property type="entry name" value="HOLDHDRGNASE"/>
</dbReference>
<organism evidence="11 12">
    <name type="scientific">Jeotgalicoccus aerolatus</name>
    <dbReference type="NCBI Taxonomy" id="709510"/>
    <lineage>
        <taxon>Bacteria</taxon>
        <taxon>Bacillati</taxon>
        <taxon>Bacillota</taxon>
        <taxon>Bacilli</taxon>
        <taxon>Bacillales</taxon>
        <taxon>Staphylococcaceae</taxon>
        <taxon>Jeotgalicoccus</taxon>
    </lineage>
</organism>
<evidence type="ECO:0000256" key="9">
    <source>
        <dbReference type="PIRSR" id="PIRSR000099-4"/>
    </source>
</evidence>
<dbReference type="RefSeq" id="WP_092595800.1">
    <property type="nucleotide sequence ID" value="NZ_FNFI01000003.1"/>
</dbReference>
<feature type="binding site" evidence="9">
    <location>
        <position position="400"/>
    </location>
    <ligand>
        <name>Zn(2+)</name>
        <dbReference type="ChEBI" id="CHEBI:29105"/>
    </ligand>
</feature>
<sequence length="410" mass="45476">MNAETFKKKFVTFDDTDKESLENVLSIIEDVKKNSDSALKKYTEQFDGQTVEDFRVPEEKLKRSFENLSDEEKNALILIKDRIADYQQSIKYKDYQDGEFSYVYHPLERIGIYIPGGTALYPSSVLMSAVPAAVAGVKDIVAVTPTFTDENITLAALYIAGVTEVYTAGGAQAVAALAYGTESIKKVDKITGPGNKYVALAKKQVFGDVGIDMIAGPSEILLYVDDTADYTAIAYDVFAQAEHDVNARTFLLAESSNVIEAVQSEIDRLIGEQQRTDVIRESLNNNHYQIIDSRENLLEIINYIAPEHVSIQHREEQVISKNIRYAGAVFIGKYSPEAIGDYVAGPSHVLPTNQTGRFSHGLNVNDFLTSHAVIQLKEGTYNSIADAAKTIAKKEGLYAHYESLNIRTER</sequence>
<feature type="binding site" evidence="9">
    <location>
        <position position="240"/>
    </location>
    <ligand>
        <name>Zn(2+)</name>
        <dbReference type="ChEBI" id="CHEBI:29105"/>
    </ligand>
</feature>
<evidence type="ECO:0000256" key="4">
    <source>
        <dbReference type="ARBA" id="ARBA00023002"/>
    </source>
</evidence>
<dbReference type="OrthoDB" id="9805269at2"/>
<dbReference type="InterPro" id="IPR022695">
    <property type="entry name" value="Histidinol_DH_monofunct"/>
</dbReference>
<evidence type="ECO:0000313" key="12">
    <source>
        <dbReference type="Proteomes" id="UP000242700"/>
    </source>
</evidence>
<dbReference type="InterPro" id="IPR016161">
    <property type="entry name" value="Ald_DH/histidinol_DH"/>
</dbReference>
<gene>
    <name evidence="11" type="ORF">SAMN05216187_103138</name>
</gene>
<feature type="binding site" evidence="8">
    <location>
        <position position="395"/>
    </location>
    <ligand>
        <name>substrate</name>
    </ligand>
</feature>
<dbReference type="Gene3D" id="3.40.50.1980">
    <property type="entry name" value="Nitrogenase molybdenum iron protein domain"/>
    <property type="match status" value="2"/>
</dbReference>
<dbReference type="Pfam" id="PF00815">
    <property type="entry name" value="Histidinol_dh"/>
    <property type="match status" value="1"/>
</dbReference>
<feature type="binding site" evidence="8">
    <location>
        <position position="341"/>
    </location>
    <ligand>
        <name>substrate</name>
    </ligand>
</feature>
<feature type="binding site" evidence="8">
    <location>
        <position position="400"/>
    </location>
    <ligand>
        <name>substrate</name>
    </ligand>
</feature>
<dbReference type="InterPro" id="IPR012131">
    <property type="entry name" value="Hstdl_DH"/>
</dbReference>
<dbReference type="Proteomes" id="UP000242700">
    <property type="component" value="Unassembled WGS sequence"/>
</dbReference>
<name>A0A1G8XED8_9STAP</name>